<keyword evidence="10" id="KW-1185">Reference proteome</keyword>
<accession>A0A3B7R741</accession>
<feature type="active site" description="Charge relay system" evidence="5">
    <location>
        <position position="78"/>
    </location>
</feature>
<keyword evidence="4 5" id="KW-0720">Serine protease</keyword>
<evidence type="ECO:0000256" key="3">
    <source>
        <dbReference type="ARBA" id="ARBA00022801"/>
    </source>
</evidence>
<dbReference type="InterPro" id="IPR022398">
    <property type="entry name" value="Peptidase_S8_His-AS"/>
</dbReference>
<dbReference type="PANTHER" id="PTHR43399">
    <property type="entry name" value="SUBTILISIN-RELATED"/>
    <property type="match status" value="1"/>
</dbReference>
<organism evidence="9 10">
    <name type="scientific">Hymenobacter oligotrophus</name>
    <dbReference type="NCBI Taxonomy" id="2319843"/>
    <lineage>
        <taxon>Bacteria</taxon>
        <taxon>Pseudomonadati</taxon>
        <taxon>Bacteroidota</taxon>
        <taxon>Cytophagia</taxon>
        <taxon>Cytophagales</taxon>
        <taxon>Hymenobacteraceae</taxon>
        <taxon>Hymenobacter</taxon>
    </lineage>
</organism>
<dbReference type="Gene3D" id="3.40.50.200">
    <property type="entry name" value="Peptidase S8/S53 domain"/>
    <property type="match status" value="2"/>
</dbReference>
<dbReference type="GO" id="GO:0004252">
    <property type="term" value="F:serine-type endopeptidase activity"/>
    <property type="evidence" value="ECO:0007669"/>
    <property type="project" value="UniProtKB-UniRule"/>
</dbReference>
<dbReference type="AlphaFoldDB" id="A0A3B7R741"/>
<dbReference type="OrthoDB" id="9798386at2"/>
<name>A0A3B7R741_9BACT</name>
<feature type="active site" description="Charge relay system" evidence="5">
    <location>
        <position position="471"/>
    </location>
</feature>
<evidence type="ECO:0000256" key="7">
    <source>
        <dbReference type="SAM" id="SignalP"/>
    </source>
</evidence>
<protein>
    <submittedName>
        <fullName evidence="9">Peptidase S8</fullName>
    </submittedName>
</protein>
<dbReference type="SUPFAM" id="SSF52743">
    <property type="entry name" value="Subtilisin-like"/>
    <property type="match status" value="1"/>
</dbReference>
<evidence type="ECO:0000256" key="1">
    <source>
        <dbReference type="ARBA" id="ARBA00011073"/>
    </source>
</evidence>
<dbReference type="Proteomes" id="UP000262802">
    <property type="component" value="Chromosome"/>
</dbReference>
<proteinExistence type="inferred from homology"/>
<feature type="signal peptide" evidence="7">
    <location>
        <begin position="1"/>
        <end position="25"/>
    </location>
</feature>
<dbReference type="InterPro" id="IPR036852">
    <property type="entry name" value="Peptidase_S8/S53_dom_sf"/>
</dbReference>
<evidence type="ECO:0000313" key="10">
    <source>
        <dbReference type="Proteomes" id="UP000262802"/>
    </source>
</evidence>
<feature type="chain" id="PRO_5017723244" evidence="7">
    <location>
        <begin position="26"/>
        <end position="557"/>
    </location>
</feature>
<dbReference type="Pfam" id="PF00082">
    <property type="entry name" value="Peptidase_S8"/>
    <property type="match status" value="1"/>
</dbReference>
<feature type="active site" description="Charge relay system" evidence="5">
    <location>
        <position position="301"/>
    </location>
</feature>
<evidence type="ECO:0000313" key="9">
    <source>
        <dbReference type="EMBL" id="AYA37071.1"/>
    </source>
</evidence>
<feature type="domain" description="Peptidase S8/S53" evidence="8">
    <location>
        <begin position="72"/>
        <end position="511"/>
    </location>
</feature>
<dbReference type="RefSeq" id="WP_119444647.1">
    <property type="nucleotide sequence ID" value="NZ_CP032317.1"/>
</dbReference>
<dbReference type="PROSITE" id="PS00138">
    <property type="entry name" value="SUBTILASE_SER"/>
    <property type="match status" value="1"/>
</dbReference>
<comment type="similarity">
    <text evidence="1 5 6">Belongs to the peptidase S8 family.</text>
</comment>
<dbReference type="InterPro" id="IPR051048">
    <property type="entry name" value="Peptidase_S8/S53_subtilisin"/>
</dbReference>
<evidence type="ECO:0000259" key="8">
    <source>
        <dbReference type="Pfam" id="PF00082"/>
    </source>
</evidence>
<dbReference type="InterPro" id="IPR023827">
    <property type="entry name" value="Peptidase_S8_Asp-AS"/>
</dbReference>
<keyword evidence="2 5" id="KW-0645">Protease</keyword>
<dbReference type="InterPro" id="IPR015500">
    <property type="entry name" value="Peptidase_S8_subtilisin-rel"/>
</dbReference>
<evidence type="ECO:0000256" key="2">
    <source>
        <dbReference type="ARBA" id="ARBA00022670"/>
    </source>
</evidence>
<evidence type="ECO:0000256" key="4">
    <source>
        <dbReference type="ARBA" id="ARBA00022825"/>
    </source>
</evidence>
<dbReference type="EMBL" id="CP032317">
    <property type="protein sequence ID" value="AYA37071.1"/>
    <property type="molecule type" value="Genomic_DNA"/>
</dbReference>
<dbReference type="PRINTS" id="PR00723">
    <property type="entry name" value="SUBTILISIN"/>
</dbReference>
<evidence type="ECO:0000256" key="6">
    <source>
        <dbReference type="RuleBase" id="RU003355"/>
    </source>
</evidence>
<dbReference type="PROSITE" id="PS00136">
    <property type="entry name" value="SUBTILASE_ASP"/>
    <property type="match status" value="1"/>
</dbReference>
<dbReference type="InterPro" id="IPR023828">
    <property type="entry name" value="Peptidase_S8_Ser-AS"/>
</dbReference>
<dbReference type="KEGG" id="hyh:D3Y59_08400"/>
<dbReference type="PROSITE" id="PS51892">
    <property type="entry name" value="SUBTILASE"/>
    <property type="match status" value="1"/>
</dbReference>
<dbReference type="PROSITE" id="PS00137">
    <property type="entry name" value="SUBTILASE_HIS"/>
    <property type="match status" value="1"/>
</dbReference>
<dbReference type="InterPro" id="IPR000209">
    <property type="entry name" value="Peptidase_S8/S53_dom"/>
</dbReference>
<keyword evidence="7" id="KW-0732">Signal</keyword>
<dbReference type="GO" id="GO:0006508">
    <property type="term" value="P:proteolysis"/>
    <property type="evidence" value="ECO:0007669"/>
    <property type="project" value="UniProtKB-KW"/>
</dbReference>
<keyword evidence="3 5" id="KW-0378">Hydrolase</keyword>
<gene>
    <name evidence="9" type="ORF">D3Y59_08400</name>
</gene>
<reference evidence="9 10" key="1">
    <citation type="submission" date="2018-09" db="EMBL/GenBank/DDBJ databases">
        <title>Hymenobacter medium sp. nov., isolated from R2A medium.</title>
        <authorList>
            <person name="Yingchao G."/>
        </authorList>
    </citation>
    <scope>NUCLEOTIDE SEQUENCE [LARGE SCALE GENOMIC DNA]</scope>
    <source>
        <strain evidence="10">sh-6</strain>
    </source>
</reference>
<dbReference type="PANTHER" id="PTHR43399:SF4">
    <property type="entry name" value="CELL WALL-ASSOCIATED PROTEASE"/>
    <property type="match status" value="1"/>
</dbReference>
<sequence length="557" mass="60342">MSLSSRSWLSALGLALLLQPAASFAQTAPPAAKPAAAAQQWTHLDPKADRVMGISTERTYAELLKNRQPTPVIVAVIDAGIDTTHEDLKRVLWRNTKEIVGNGKDDDQNGYVDDVYGWNFLGGKDGRNVDVDTYEETRLLAKLQPLYEGKSRTSVPKAKQAEYDLYLRVKKDYEKKLQDDTEQYKELGPLAEQLDGITGQLKQVLGVERLDTAVLRRPPTKEAGILQITSQLYGSLMQSGAPDMESVVVQLREASAEAKKRVEYSLNLKFNPRAEIVQDNEENVQERGHGNPDVMGPDPTHGTHVSGIIAADRRNNLGILGVADAPVRIMTLRAVPNGDEHDKDIAHAIRYAVDNGAQIINMSFGKYYSPQRPAVDEAIKYAGQKGVLLVHAAGNESKNIDLVTHFPSPVAKDGKTAHPNLLTVGASASKNNEQLVAEFSNFGKRVDVFAPGVNIYSTLPGSKYGNESGTSMAAPTAAGVAAVLKAYYPQLTATDLKRIIMQSAEPVRTKVQKPGDKKTIDFTQLSSTGGVINLYRAVQLAGQQGAKAAATPGPTGR</sequence>
<evidence type="ECO:0000256" key="5">
    <source>
        <dbReference type="PROSITE-ProRule" id="PRU01240"/>
    </source>
</evidence>